<protein>
    <submittedName>
        <fullName evidence="2">Uncharacterized protein</fullName>
    </submittedName>
</protein>
<evidence type="ECO:0000256" key="1">
    <source>
        <dbReference type="SAM" id="Phobius"/>
    </source>
</evidence>
<dbReference type="AlphaFoldDB" id="A0A0F9R453"/>
<reference evidence="2" key="1">
    <citation type="journal article" date="2015" name="Nature">
        <title>Complex archaea that bridge the gap between prokaryotes and eukaryotes.</title>
        <authorList>
            <person name="Spang A."/>
            <person name="Saw J.H."/>
            <person name="Jorgensen S.L."/>
            <person name="Zaremba-Niedzwiedzka K."/>
            <person name="Martijn J."/>
            <person name="Lind A.E."/>
            <person name="van Eijk R."/>
            <person name="Schleper C."/>
            <person name="Guy L."/>
            <person name="Ettema T.J."/>
        </authorList>
    </citation>
    <scope>NUCLEOTIDE SEQUENCE</scope>
</reference>
<dbReference type="EMBL" id="LAZR01001068">
    <property type="protein sequence ID" value="KKN51325.1"/>
    <property type="molecule type" value="Genomic_DNA"/>
</dbReference>
<organism evidence="2">
    <name type="scientific">marine sediment metagenome</name>
    <dbReference type="NCBI Taxonomy" id="412755"/>
    <lineage>
        <taxon>unclassified sequences</taxon>
        <taxon>metagenomes</taxon>
        <taxon>ecological metagenomes</taxon>
    </lineage>
</organism>
<keyword evidence="1" id="KW-1133">Transmembrane helix</keyword>
<comment type="caution">
    <text evidence="2">The sequence shown here is derived from an EMBL/GenBank/DDBJ whole genome shotgun (WGS) entry which is preliminary data.</text>
</comment>
<proteinExistence type="predicted"/>
<sequence length="51" mass="6041">MTLFETIISAGSVMIAICGIWYVRYIVRTSGRDRPRNPERVRRMIEKVRQD</sequence>
<feature type="transmembrane region" description="Helical" evidence="1">
    <location>
        <begin position="6"/>
        <end position="27"/>
    </location>
</feature>
<accession>A0A0F9R453</accession>
<evidence type="ECO:0000313" key="2">
    <source>
        <dbReference type="EMBL" id="KKN51325.1"/>
    </source>
</evidence>
<keyword evidence="1" id="KW-0472">Membrane</keyword>
<gene>
    <name evidence="2" type="ORF">LCGC14_0623810</name>
</gene>
<name>A0A0F9R453_9ZZZZ</name>
<keyword evidence="1" id="KW-0812">Transmembrane</keyword>